<accession>A0A200QAI9</accession>
<dbReference type="EMBL" id="MVGT01002568">
    <property type="protein sequence ID" value="OVA07387.1"/>
    <property type="molecule type" value="Genomic_DNA"/>
</dbReference>
<feature type="compositionally biased region" description="Acidic residues" evidence="1">
    <location>
        <begin position="264"/>
        <end position="276"/>
    </location>
</feature>
<evidence type="ECO:0000256" key="1">
    <source>
        <dbReference type="SAM" id="MobiDB-lite"/>
    </source>
</evidence>
<evidence type="ECO:0000313" key="3">
    <source>
        <dbReference type="Proteomes" id="UP000195402"/>
    </source>
</evidence>
<protein>
    <recommendedName>
        <fullName evidence="4">Zinc finger protein</fullName>
    </recommendedName>
</protein>
<dbReference type="InParanoid" id="A0A200QAI9"/>
<gene>
    <name evidence="2" type="ORF">BVC80_8877g7</name>
</gene>
<evidence type="ECO:0000313" key="2">
    <source>
        <dbReference type="EMBL" id="OVA07387.1"/>
    </source>
</evidence>
<feature type="region of interest" description="Disordered" evidence="1">
    <location>
        <begin position="207"/>
        <end position="276"/>
    </location>
</feature>
<feature type="region of interest" description="Disordered" evidence="1">
    <location>
        <begin position="108"/>
        <end position="131"/>
    </location>
</feature>
<dbReference type="OMA" id="NMNTEDM"/>
<comment type="caution">
    <text evidence="2">The sequence shown here is derived from an EMBL/GenBank/DDBJ whole genome shotgun (WGS) entry which is preliminary data.</text>
</comment>
<sequence length="276" mass="31893">MGSSGASNSAEVKKKNDIAWEWGECRDPSSTLIVWCKFCQKKMWGGITRLKEHLTHRKGNVLSCNKVPNEVRKKCEELMLEKKRKKTQNQRINFLFENDAALLSGEMRDDDEEEEDVISGPSGDGTSSGHASTGFYLNPAIFYKIPRRDMDTGEKYKEVKFGLYKAINRLVPDEEVDENDEWVIPTDESPQDFVREGDDLTWTQVREAREPIDVGPRTRSRKQQSEYSLVDEHEEDEETQEPLNMNTEDMIREDDLVNEGREDGIEEEDDGRDDYI</sequence>
<dbReference type="AlphaFoldDB" id="A0A200QAI9"/>
<feature type="compositionally biased region" description="Acidic residues" evidence="1">
    <location>
        <begin position="108"/>
        <end position="117"/>
    </location>
</feature>
<feature type="compositionally biased region" description="Basic and acidic residues" evidence="1">
    <location>
        <begin position="249"/>
        <end position="263"/>
    </location>
</feature>
<keyword evidence="3" id="KW-1185">Reference proteome</keyword>
<name>A0A200QAI9_MACCD</name>
<dbReference type="Proteomes" id="UP000195402">
    <property type="component" value="Unassembled WGS sequence"/>
</dbReference>
<dbReference type="PANTHER" id="PTHR46951:SF2">
    <property type="entry name" value="BED-TYPE DOMAIN-CONTAINING PROTEIN"/>
    <property type="match status" value="1"/>
</dbReference>
<proteinExistence type="predicted"/>
<evidence type="ECO:0008006" key="4">
    <source>
        <dbReference type="Google" id="ProtNLM"/>
    </source>
</evidence>
<dbReference type="PANTHER" id="PTHR46951">
    <property type="entry name" value="BED-TYPE DOMAIN-CONTAINING PROTEIN"/>
    <property type="match status" value="1"/>
</dbReference>
<reference evidence="2 3" key="1">
    <citation type="journal article" date="2017" name="Mol. Plant">
        <title>The Genome of Medicinal Plant Macleaya cordata Provides New Insights into Benzylisoquinoline Alkaloids Metabolism.</title>
        <authorList>
            <person name="Liu X."/>
            <person name="Liu Y."/>
            <person name="Huang P."/>
            <person name="Ma Y."/>
            <person name="Qing Z."/>
            <person name="Tang Q."/>
            <person name="Cao H."/>
            <person name="Cheng P."/>
            <person name="Zheng Y."/>
            <person name="Yuan Z."/>
            <person name="Zhou Y."/>
            <person name="Liu J."/>
            <person name="Tang Z."/>
            <person name="Zhuo Y."/>
            <person name="Zhang Y."/>
            <person name="Yu L."/>
            <person name="Huang J."/>
            <person name="Yang P."/>
            <person name="Peng Q."/>
            <person name="Zhang J."/>
            <person name="Jiang W."/>
            <person name="Zhang Z."/>
            <person name="Lin K."/>
            <person name="Ro D.K."/>
            <person name="Chen X."/>
            <person name="Xiong X."/>
            <person name="Shang Y."/>
            <person name="Huang S."/>
            <person name="Zeng J."/>
        </authorList>
    </citation>
    <scope>NUCLEOTIDE SEQUENCE [LARGE SCALE GENOMIC DNA]</scope>
    <source>
        <strain evidence="3">cv. BLH2017</strain>
        <tissue evidence="2">Root</tissue>
    </source>
</reference>
<dbReference type="OrthoDB" id="2012664at2759"/>
<organism evidence="2 3">
    <name type="scientific">Macleaya cordata</name>
    <name type="common">Five-seeded plume-poppy</name>
    <name type="synonym">Bocconia cordata</name>
    <dbReference type="NCBI Taxonomy" id="56857"/>
    <lineage>
        <taxon>Eukaryota</taxon>
        <taxon>Viridiplantae</taxon>
        <taxon>Streptophyta</taxon>
        <taxon>Embryophyta</taxon>
        <taxon>Tracheophyta</taxon>
        <taxon>Spermatophyta</taxon>
        <taxon>Magnoliopsida</taxon>
        <taxon>Ranunculales</taxon>
        <taxon>Papaveraceae</taxon>
        <taxon>Papaveroideae</taxon>
        <taxon>Macleaya</taxon>
    </lineage>
</organism>